<feature type="compositionally biased region" description="Acidic residues" evidence="5">
    <location>
        <begin position="162"/>
        <end position="187"/>
    </location>
</feature>
<proteinExistence type="predicted"/>
<feature type="compositionally biased region" description="Basic and acidic residues" evidence="5">
    <location>
        <begin position="694"/>
        <end position="705"/>
    </location>
</feature>
<feature type="region of interest" description="Disordered" evidence="5">
    <location>
        <begin position="122"/>
        <end position="203"/>
    </location>
</feature>
<comment type="caution">
    <text evidence="7">The sequence shown here is derived from an EMBL/GenBank/DDBJ whole genome shotgun (WGS) entry which is preliminary data.</text>
</comment>
<evidence type="ECO:0000256" key="5">
    <source>
        <dbReference type="SAM" id="MobiDB-lite"/>
    </source>
</evidence>
<name>A0A6D2KGB7_9BRAS</name>
<dbReference type="InterPro" id="IPR006564">
    <property type="entry name" value="Znf_PMZ"/>
</dbReference>
<dbReference type="GO" id="GO:0008270">
    <property type="term" value="F:zinc ion binding"/>
    <property type="evidence" value="ECO:0007669"/>
    <property type="project" value="UniProtKB-KW"/>
</dbReference>
<evidence type="ECO:0000313" key="8">
    <source>
        <dbReference type="Proteomes" id="UP000467841"/>
    </source>
</evidence>
<dbReference type="Pfam" id="PF10551">
    <property type="entry name" value="MULE"/>
    <property type="match status" value="1"/>
</dbReference>
<sequence length="863" mass="98401">MVCLASVYGAWTIRDRKWYFEVDKTRGGRMFYLQDDCKHEELVEMVVNDYMLQVNGELLELSYPLPAAMMEKLPTDSPPMYVTNDRQVGSLVELCKEHVVRLCVSTRVGMGRNYNEPIHECVQEEKSEEVDKEHVEEEFGDEGWDDNESDDVNWNDKAWDVNSEDESDDTHDNDSADDVDNPDDIDADYSKYGKVKDEEEGEESLSFRERLRRGVWNGGNGGFTGTWCDTILVNHSYASKEALLSELRLTAVMARFAFKVYKSTTDLFVAKCVVNGCAWKLRAAVKNEPDCFWVTKFDEDHVWLNLTYTTSYRALKFAQVFVRGTPEDGYANLPSYLRRLKQANPGTITHLLCDEEDRFKYCFVALAASTAGFQYLKRVIVVDGTHLTGKYGGTLLVACGQDANFQVFPLAYGVVDAETNESWGWFFDKLQTCFSPHPMVIVSDRALSIENACVNVLPWVTRGICYYHLQQNIIKTYGGKELMYLVKGAAYAHTLAEYNRCMDSLRAAHPDLAAYMELADPKLWSRVHFPGDRYNIKTSNIAESINSAIKKAKGFPIPSLLQFIREMLGRWFYKRREDALSLQTPYSKGVEYILAIREHYAQSMDVQRIDATSFHVASGRSHFVVDLEQGKCECGVFQVEKMPCTHVLAALASAGVHVSHHTCDTYSQECLYATYAHPIYPEEEIDNHKKKSERCRPPKPKDGPGRKKKSRWQSWLEISRKSKEERQESKEEAQSLQLLQMQATRTYAPVLCPSLLRNNLGGLREVFGGLRGVHGTSGGLRGFNGTSLEVYEVYDVISRSTYTFVEVYEMFTGGLILLSYYFHYYCLILSDDFLVLGLVILKTDFISLLTASPNRYIRNSYAK</sequence>
<gene>
    <name evidence="7" type="ORF">MERR_LOCUS38111</name>
</gene>
<feature type="region of interest" description="Disordered" evidence="5">
    <location>
        <begin position="686"/>
        <end position="713"/>
    </location>
</feature>
<reference evidence="7" key="1">
    <citation type="submission" date="2020-01" db="EMBL/GenBank/DDBJ databases">
        <authorList>
            <person name="Mishra B."/>
        </authorList>
    </citation>
    <scope>NUCLEOTIDE SEQUENCE [LARGE SCALE GENOMIC DNA]</scope>
</reference>
<keyword evidence="8" id="KW-1185">Reference proteome</keyword>
<dbReference type="Pfam" id="PF03108">
    <property type="entry name" value="DBD_Tnp_Mut"/>
    <property type="match status" value="1"/>
</dbReference>
<dbReference type="Pfam" id="PF04434">
    <property type="entry name" value="SWIM"/>
    <property type="match status" value="1"/>
</dbReference>
<dbReference type="SMART" id="SM00575">
    <property type="entry name" value="ZnF_PMZ"/>
    <property type="match status" value="1"/>
</dbReference>
<dbReference type="InterPro" id="IPR007527">
    <property type="entry name" value="Znf_SWIM"/>
</dbReference>
<dbReference type="PANTHER" id="PTHR31973">
    <property type="entry name" value="POLYPROTEIN, PUTATIVE-RELATED"/>
    <property type="match status" value="1"/>
</dbReference>
<dbReference type="PANTHER" id="PTHR31973:SF187">
    <property type="entry name" value="MUTATOR TRANSPOSASE MUDRA PROTEIN"/>
    <property type="match status" value="1"/>
</dbReference>
<dbReference type="Proteomes" id="UP000467841">
    <property type="component" value="Unassembled WGS sequence"/>
</dbReference>
<accession>A0A6D2KGB7</accession>
<dbReference type="EMBL" id="CACVBM020001460">
    <property type="protein sequence ID" value="CAA7050876.1"/>
    <property type="molecule type" value="Genomic_DNA"/>
</dbReference>
<evidence type="ECO:0000256" key="2">
    <source>
        <dbReference type="ARBA" id="ARBA00022771"/>
    </source>
</evidence>
<protein>
    <recommendedName>
        <fullName evidence="6">SWIM-type domain-containing protein</fullName>
    </recommendedName>
</protein>
<evidence type="ECO:0000259" key="6">
    <source>
        <dbReference type="PROSITE" id="PS50966"/>
    </source>
</evidence>
<feature type="domain" description="SWIM-type" evidence="6">
    <location>
        <begin position="623"/>
        <end position="655"/>
    </location>
</feature>
<keyword evidence="3" id="KW-0862">Zinc</keyword>
<feature type="compositionally biased region" description="Basic and acidic residues" evidence="5">
    <location>
        <begin position="188"/>
        <end position="197"/>
    </location>
</feature>
<evidence type="ECO:0000256" key="4">
    <source>
        <dbReference type="PROSITE-ProRule" id="PRU00325"/>
    </source>
</evidence>
<keyword evidence="1" id="KW-0479">Metal-binding</keyword>
<organism evidence="7 8">
    <name type="scientific">Microthlaspi erraticum</name>
    <dbReference type="NCBI Taxonomy" id="1685480"/>
    <lineage>
        <taxon>Eukaryota</taxon>
        <taxon>Viridiplantae</taxon>
        <taxon>Streptophyta</taxon>
        <taxon>Embryophyta</taxon>
        <taxon>Tracheophyta</taxon>
        <taxon>Spermatophyta</taxon>
        <taxon>Magnoliopsida</taxon>
        <taxon>eudicotyledons</taxon>
        <taxon>Gunneridae</taxon>
        <taxon>Pentapetalae</taxon>
        <taxon>rosids</taxon>
        <taxon>malvids</taxon>
        <taxon>Brassicales</taxon>
        <taxon>Brassicaceae</taxon>
        <taxon>Coluteocarpeae</taxon>
        <taxon>Microthlaspi</taxon>
    </lineage>
</organism>
<dbReference type="PROSITE" id="PS50966">
    <property type="entry name" value="ZF_SWIM"/>
    <property type="match status" value="1"/>
</dbReference>
<keyword evidence="2 4" id="KW-0863">Zinc-finger</keyword>
<dbReference type="AlphaFoldDB" id="A0A6D2KGB7"/>
<feature type="compositionally biased region" description="Basic and acidic residues" evidence="5">
    <location>
        <begin position="122"/>
        <end position="137"/>
    </location>
</feature>
<evidence type="ECO:0000256" key="1">
    <source>
        <dbReference type="ARBA" id="ARBA00022723"/>
    </source>
</evidence>
<dbReference type="InterPro" id="IPR018289">
    <property type="entry name" value="MULE_transposase_dom"/>
</dbReference>
<evidence type="ECO:0000256" key="3">
    <source>
        <dbReference type="ARBA" id="ARBA00022833"/>
    </source>
</evidence>
<feature type="compositionally biased region" description="Acidic residues" evidence="5">
    <location>
        <begin position="138"/>
        <end position="153"/>
    </location>
</feature>
<dbReference type="InterPro" id="IPR004332">
    <property type="entry name" value="Transposase_MuDR"/>
</dbReference>
<evidence type="ECO:0000313" key="7">
    <source>
        <dbReference type="EMBL" id="CAA7050876.1"/>
    </source>
</evidence>